<dbReference type="PANTHER" id="PTHR40446">
    <property type="entry name" value="N-ACETYLGLUCOSAMINE-1-PHOSPHODIESTER ALPHA-N-ACETYLGLUCOSAMINIDASE"/>
    <property type="match status" value="1"/>
</dbReference>
<reference evidence="3 4" key="1">
    <citation type="submission" date="2020-08" db="EMBL/GenBank/DDBJ databases">
        <title>Genome public.</title>
        <authorList>
            <person name="Liu C."/>
            <person name="Sun Q."/>
        </authorList>
    </citation>
    <scope>NUCLEOTIDE SEQUENCE [LARGE SCALE GENOMIC DNA]</scope>
    <source>
        <strain evidence="3 4">New-7</strain>
    </source>
</reference>
<name>A0ABR7CJ46_9BACT</name>
<evidence type="ECO:0000313" key="3">
    <source>
        <dbReference type="EMBL" id="MBC5615619.1"/>
    </source>
</evidence>
<keyword evidence="4" id="KW-1185">Reference proteome</keyword>
<dbReference type="PANTHER" id="PTHR40446:SF2">
    <property type="entry name" value="N-ACETYLGLUCOSAMINE-1-PHOSPHODIESTER ALPHA-N-ACETYLGLUCOSAMINIDASE"/>
    <property type="match status" value="1"/>
</dbReference>
<dbReference type="GO" id="GO:0016798">
    <property type="term" value="F:hydrolase activity, acting on glycosyl bonds"/>
    <property type="evidence" value="ECO:0007669"/>
    <property type="project" value="UniProtKB-KW"/>
</dbReference>
<dbReference type="EMBL" id="JACOOK010000001">
    <property type="protein sequence ID" value="MBC5615619.1"/>
    <property type="molecule type" value="Genomic_DNA"/>
</dbReference>
<keyword evidence="3" id="KW-0326">Glycosidase</keyword>
<keyword evidence="3" id="KW-0378">Hydrolase</keyword>
<accession>A0ABR7CJ46</accession>
<dbReference type="Pfam" id="PF09992">
    <property type="entry name" value="NAGPA"/>
    <property type="match status" value="1"/>
</dbReference>
<sequence length="277" mass="29672">MRLKSLIRIVLLLLCFSGGVSAQSPADSAALANASWRTVYDADGMTVRKLSIRLFDSDQQISCIEIAPEKYRLAVIQDSLRTKTSRIGKQSGGVAAINGGFFKTRTKQAVAMGFIKTGGYRPAQIGAETGVAVAVDTAGVLRLIDWSLAMEQADAPHRDRYPDVMVTGPMLLRGGRSLIPWDSTAPRHPRSCVGTKADGTVLLMVVDGRQSRAAGMALCELAYAARLMGAADAINLDGGGSSTLWTKGQGIVNAPSDRMLFFRSERPVCNAIVVKRK</sequence>
<dbReference type="InterPro" id="IPR018711">
    <property type="entry name" value="NAGPA"/>
</dbReference>
<evidence type="ECO:0000256" key="1">
    <source>
        <dbReference type="SAM" id="SignalP"/>
    </source>
</evidence>
<feature type="signal peptide" evidence="1">
    <location>
        <begin position="1"/>
        <end position="22"/>
    </location>
</feature>
<keyword evidence="1" id="KW-0732">Signal</keyword>
<dbReference type="Proteomes" id="UP000636891">
    <property type="component" value="Unassembled WGS sequence"/>
</dbReference>
<feature type="domain" description="Phosphodiester glycosidase" evidence="2">
    <location>
        <begin position="92"/>
        <end position="274"/>
    </location>
</feature>
<protein>
    <submittedName>
        <fullName evidence="3">Phosphodiester glycosidase family protein</fullName>
    </submittedName>
</protein>
<organism evidence="3 4">
    <name type="scientific">Alistipes hominis</name>
    <dbReference type="NCBI Taxonomy" id="2763015"/>
    <lineage>
        <taxon>Bacteria</taxon>
        <taxon>Pseudomonadati</taxon>
        <taxon>Bacteroidota</taxon>
        <taxon>Bacteroidia</taxon>
        <taxon>Bacteroidales</taxon>
        <taxon>Rikenellaceae</taxon>
        <taxon>Alistipes</taxon>
    </lineage>
</organism>
<dbReference type="RefSeq" id="WP_118458324.1">
    <property type="nucleotide sequence ID" value="NZ_JACOOK010000001.1"/>
</dbReference>
<evidence type="ECO:0000313" key="4">
    <source>
        <dbReference type="Proteomes" id="UP000636891"/>
    </source>
</evidence>
<comment type="caution">
    <text evidence="3">The sequence shown here is derived from an EMBL/GenBank/DDBJ whole genome shotgun (WGS) entry which is preliminary data.</text>
</comment>
<evidence type="ECO:0000259" key="2">
    <source>
        <dbReference type="Pfam" id="PF09992"/>
    </source>
</evidence>
<feature type="chain" id="PRO_5046934818" evidence="1">
    <location>
        <begin position="23"/>
        <end position="277"/>
    </location>
</feature>
<proteinExistence type="predicted"/>
<gene>
    <name evidence="3" type="ORF">H8S08_01115</name>
</gene>